<dbReference type="EMBL" id="MEYI01000043">
    <property type="protein sequence ID" value="OGD23365.1"/>
    <property type="molecule type" value="Genomic_DNA"/>
</dbReference>
<dbReference type="Proteomes" id="UP000176639">
    <property type="component" value="Unassembled WGS sequence"/>
</dbReference>
<sequence>MDSRLEEFEKKLYKPGETEEKKQESYEVYKEEAVGKKWGGWEEGGRPFGQVRRGRGLAIVLLFFFASLAVVGGYYVYTAERPFDQKSVQGDISGPARISSGDEVAFTVTYRNNASVALRDAKIFFTWPEGAVLPDGTPAKEMKADVGMIVPKQEKSVTFKGRMYGAKDQEKEITVSFQYTPETVAAVFEDKRKIIVAIVATPLAITTNAPAQAVSDKEIKIEVEYQNQSDAKFENMELRATYPAGFHVAASDPEPSSDGVWKLGTIEGRKGGKIMITGSFSGAQGETKSLYFEMGVKGANNEFLQYASADSVVSLATSALFVFQTINDSRDYAANPGTSLRYRVRYKNTTNIQIPNAVILARIDESLVDVKTLVVQWGSFDGRTNSIVWNSVGVPELAVLDPKEEGEVSFSVNLKASFLPKNFSDKNFVVTSTARITAAASPESLAGLPLDSEDTLSVKVHTQFSFNETAYYADGLIQNSGPLPIRVGERTTFAISWQLSNTINDVDTIEVTAVVPPNVEWTGVVYPQDANIKYDQNNGVITWKPGKVFAGAGFLTPPKRVDFQVAFVPALVHVGQTVNLVSAANLKATDTFTGLAMERQVPQVDSNLLNSLKRDEGRVIQ</sequence>
<evidence type="ECO:0000256" key="1">
    <source>
        <dbReference type="SAM" id="Phobius"/>
    </source>
</evidence>
<keyword evidence="1" id="KW-1133">Transmembrane helix</keyword>
<accession>A0A1F5AY81</accession>
<feature type="transmembrane region" description="Helical" evidence="1">
    <location>
        <begin position="56"/>
        <end position="77"/>
    </location>
</feature>
<evidence type="ECO:0000313" key="3">
    <source>
        <dbReference type="Proteomes" id="UP000176639"/>
    </source>
</evidence>
<comment type="caution">
    <text evidence="2">The sequence shown here is derived from an EMBL/GenBank/DDBJ whole genome shotgun (WGS) entry which is preliminary data.</text>
</comment>
<organism evidence="2 3">
    <name type="scientific">Candidatus Azambacteria bacterium RBG_16_47_10</name>
    <dbReference type="NCBI Taxonomy" id="1797292"/>
    <lineage>
        <taxon>Bacteria</taxon>
        <taxon>Candidatus Azamiibacteriota</taxon>
    </lineage>
</organism>
<evidence type="ECO:0008006" key="4">
    <source>
        <dbReference type="Google" id="ProtNLM"/>
    </source>
</evidence>
<proteinExistence type="predicted"/>
<evidence type="ECO:0000313" key="2">
    <source>
        <dbReference type="EMBL" id="OGD23365.1"/>
    </source>
</evidence>
<gene>
    <name evidence="2" type="ORF">A2Z10_02180</name>
</gene>
<protein>
    <recommendedName>
        <fullName evidence="4">DUF11 domain-containing protein</fullName>
    </recommendedName>
</protein>
<keyword evidence="1" id="KW-0472">Membrane</keyword>
<keyword evidence="1" id="KW-0812">Transmembrane</keyword>
<name>A0A1F5AY81_9BACT</name>
<dbReference type="AlphaFoldDB" id="A0A1F5AY81"/>
<reference evidence="2 3" key="1">
    <citation type="journal article" date="2016" name="Nat. Commun.">
        <title>Thousands of microbial genomes shed light on interconnected biogeochemical processes in an aquifer system.</title>
        <authorList>
            <person name="Anantharaman K."/>
            <person name="Brown C.T."/>
            <person name="Hug L.A."/>
            <person name="Sharon I."/>
            <person name="Castelle C.J."/>
            <person name="Probst A.J."/>
            <person name="Thomas B.C."/>
            <person name="Singh A."/>
            <person name="Wilkins M.J."/>
            <person name="Karaoz U."/>
            <person name="Brodie E.L."/>
            <person name="Williams K.H."/>
            <person name="Hubbard S.S."/>
            <person name="Banfield J.F."/>
        </authorList>
    </citation>
    <scope>NUCLEOTIDE SEQUENCE [LARGE SCALE GENOMIC DNA]</scope>
</reference>